<name>A0A5B7KJ44_PORTR</name>
<protein>
    <submittedName>
        <fullName evidence="2">Uncharacterized protein</fullName>
    </submittedName>
</protein>
<proteinExistence type="predicted"/>
<dbReference type="Proteomes" id="UP000324222">
    <property type="component" value="Unassembled WGS sequence"/>
</dbReference>
<feature type="compositionally biased region" description="Low complexity" evidence="1">
    <location>
        <begin position="27"/>
        <end position="40"/>
    </location>
</feature>
<keyword evidence="3" id="KW-1185">Reference proteome</keyword>
<evidence type="ECO:0000313" key="2">
    <source>
        <dbReference type="EMBL" id="MPD04605.1"/>
    </source>
</evidence>
<evidence type="ECO:0000256" key="1">
    <source>
        <dbReference type="SAM" id="MobiDB-lite"/>
    </source>
</evidence>
<feature type="region of interest" description="Disordered" evidence="1">
    <location>
        <begin position="1"/>
        <end position="43"/>
    </location>
</feature>
<organism evidence="2 3">
    <name type="scientific">Portunus trituberculatus</name>
    <name type="common">Swimming crab</name>
    <name type="synonym">Neptunus trituberculatus</name>
    <dbReference type="NCBI Taxonomy" id="210409"/>
    <lineage>
        <taxon>Eukaryota</taxon>
        <taxon>Metazoa</taxon>
        <taxon>Ecdysozoa</taxon>
        <taxon>Arthropoda</taxon>
        <taxon>Crustacea</taxon>
        <taxon>Multicrustacea</taxon>
        <taxon>Malacostraca</taxon>
        <taxon>Eumalacostraca</taxon>
        <taxon>Eucarida</taxon>
        <taxon>Decapoda</taxon>
        <taxon>Pleocyemata</taxon>
        <taxon>Brachyura</taxon>
        <taxon>Eubrachyura</taxon>
        <taxon>Portunoidea</taxon>
        <taxon>Portunidae</taxon>
        <taxon>Portuninae</taxon>
        <taxon>Portunus</taxon>
    </lineage>
</organism>
<evidence type="ECO:0000313" key="3">
    <source>
        <dbReference type="Proteomes" id="UP000324222"/>
    </source>
</evidence>
<comment type="caution">
    <text evidence="2">The sequence shown here is derived from an EMBL/GenBank/DDBJ whole genome shotgun (WGS) entry which is preliminary data.</text>
</comment>
<feature type="compositionally biased region" description="Polar residues" evidence="1">
    <location>
        <begin position="1"/>
        <end position="11"/>
    </location>
</feature>
<gene>
    <name evidence="2" type="ORF">E2C01_100301</name>
</gene>
<dbReference type="EMBL" id="VSRR010141898">
    <property type="protein sequence ID" value="MPD04605.1"/>
    <property type="molecule type" value="Genomic_DNA"/>
</dbReference>
<reference evidence="2 3" key="1">
    <citation type="submission" date="2019-05" db="EMBL/GenBank/DDBJ databases">
        <title>Another draft genome of Portunus trituberculatus and its Hox gene families provides insights of decapod evolution.</title>
        <authorList>
            <person name="Jeong J.-H."/>
            <person name="Song I."/>
            <person name="Kim S."/>
            <person name="Choi T."/>
            <person name="Kim D."/>
            <person name="Ryu S."/>
            <person name="Kim W."/>
        </authorList>
    </citation>
    <scope>NUCLEOTIDE SEQUENCE [LARGE SCALE GENOMIC DNA]</scope>
    <source>
        <tissue evidence="2">Muscle</tissue>
    </source>
</reference>
<accession>A0A5B7KJ44</accession>
<sequence length="68" mass="7386">MTHQQSNYSPSSPAPPHLTCLSPPLTSPRLASPRLASSRRLPPPVSLVPFPILVHLTPCLPRLQIFPA</sequence>
<dbReference type="AlphaFoldDB" id="A0A5B7KJ44"/>